<reference evidence="3" key="1">
    <citation type="submission" date="2017-02" db="UniProtKB">
        <authorList>
            <consortium name="WormBaseParasite"/>
        </authorList>
    </citation>
    <scope>IDENTIFICATION</scope>
</reference>
<accession>A0A0N5BB26</accession>
<proteinExistence type="predicted"/>
<protein>
    <submittedName>
        <fullName evidence="3">Uncharacterized protein</fullName>
    </submittedName>
</protein>
<evidence type="ECO:0000313" key="2">
    <source>
        <dbReference type="Proteomes" id="UP000046392"/>
    </source>
</evidence>
<organism evidence="2 3">
    <name type="scientific">Strongyloides papillosus</name>
    <name type="common">Intestinal threadworm</name>
    <dbReference type="NCBI Taxonomy" id="174720"/>
    <lineage>
        <taxon>Eukaryota</taxon>
        <taxon>Metazoa</taxon>
        <taxon>Ecdysozoa</taxon>
        <taxon>Nematoda</taxon>
        <taxon>Chromadorea</taxon>
        <taxon>Rhabditida</taxon>
        <taxon>Tylenchina</taxon>
        <taxon>Panagrolaimomorpha</taxon>
        <taxon>Strongyloidoidea</taxon>
        <taxon>Strongyloididae</taxon>
        <taxon>Strongyloides</taxon>
    </lineage>
</organism>
<feature type="signal peptide" evidence="1">
    <location>
        <begin position="1"/>
        <end position="15"/>
    </location>
</feature>
<feature type="chain" id="PRO_5013221043" evidence="1">
    <location>
        <begin position="16"/>
        <end position="189"/>
    </location>
</feature>
<evidence type="ECO:0000256" key="1">
    <source>
        <dbReference type="SAM" id="SignalP"/>
    </source>
</evidence>
<dbReference type="Proteomes" id="UP000046392">
    <property type="component" value="Unplaced"/>
</dbReference>
<evidence type="ECO:0000313" key="3">
    <source>
        <dbReference type="WBParaSite" id="SPAL_0000323900.1"/>
    </source>
</evidence>
<sequence length="189" mass="21946">MRILLLLILPLIILGENVTEKDLNKCYTKSIEKIEHLFGNFLTKEQGLKIYSECMDMYFMNKTLVEIVLFQIPNQVKYLNSQQINTINSVIDKISTILGSTSEAVKLLTKVSYSLLDFISSDKKNIDMEIENNFKKDLPLITIKRETCRSLYKILTEDKKIQILDKIKSLTPSDKFDDCLKEVRMLIKL</sequence>
<keyword evidence="1" id="KW-0732">Signal</keyword>
<dbReference type="AlphaFoldDB" id="A0A0N5BB26"/>
<name>A0A0N5BB26_STREA</name>
<keyword evidence="2" id="KW-1185">Reference proteome</keyword>
<dbReference type="WBParaSite" id="SPAL_0000323900.1">
    <property type="protein sequence ID" value="SPAL_0000323900.1"/>
    <property type="gene ID" value="SPAL_0000323900"/>
</dbReference>